<dbReference type="RefSeq" id="WP_066605763.1">
    <property type="nucleotide sequence ID" value="NZ_KQ130435.1"/>
</dbReference>
<dbReference type="STRING" id="1420583.V473_14760"/>
<dbReference type="PATRIC" id="fig|1420583.3.peg.2745"/>
<organism evidence="2 3">
    <name type="scientific">Sphingobium cupriresistens LL01</name>
    <dbReference type="NCBI Taxonomy" id="1420583"/>
    <lineage>
        <taxon>Bacteria</taxon>
        <taxon>Pseudomonadati</taxon>
        <taxon>Pseudomonadota</taxon>
        <taxon>Alphaproteobacteria</taxon>
        <taxon>Sphingomonadales</taxon>
        <taxon>Sphingomonadaceae</taxon>
        <taxon>Sphingobium</taxon>
    </lineage>
</organism>
<dbReference type="AlphaFoldDB" id="A0A0J8AIX4"/>
<name>A0A0J8AIX4_9SPHN</name>
<evidence type="ECO:0000313" key="3">
    <source>
        <dbReference type="Proteomes" id="UP000052232"/>
    </source>
</evidence>
<gene>
    <name evidence="2" type="ORF">V473_14760</name>
</gene>
<evidence type="ECO:0000256" key="1">
    <source>
        <dbReference type="SAM" id="SignalP"/>
    </source>
</evidence>
<reference evidence="2 3" key="1">
    <citation type="journal article" date="2015" name="G3 (Bethesda)">
        <title>Insights into Ongoing Evolution of the Hexachlorocyclohexane Catabolic Pathway from Comparative Genomics of Ten Sphingomonadaceae Strains.</title>
        <authorList>
            <person name="Pearce S.L."/>
            <person name="Oakeshott J.G."/>
            <person name="Pandey G."/>
        </authorList>
    </citation>
    <scope>NUCLEOTIDE SEQUENCE [LARGE SCALE GENOMIC DNA]</scope>
    <source>
        <strain evidence="2 3">LL01</strain>
    </source>
</reference>
<comment type="caution">
    <text evidence="2">The sequence shown here is derived from an EMBL/GenBank/DDBJ whole genome shotgun (WGS) entry which is preliminary data.</text>
</comment>
<sequence length="90" mass="9834">MRRRPAALAALLLLPPGAAFAQEDHSALTRAKYVRNCLMCHNRAAPEGVSPAILAGLYPERGLTPAMAMPGVTCWRRCDRCFAPDRRASK</sequence>
<feature type="chain" id="PRO_5005293709" description="Cytochrome c domain-containing protein" evidence="1">
    <location>
        <begin position="22"/>
        <end position="90"/>
    </location>
</feature>
<keyword evidence="1" id="KW-0732">Signal</keyword>
<accession>A0A0J8AIX4</accession>
<keyword evidence="3" id="KW-1185">Reference proteome</keyword>
<evidence type="ECO:0000313" key="2">
    <source>
        <dbReference type="EMBL" id="KMS54680.1"/>
    </source>
</evidence>
<dbReference type="EMBL" id="JACT01000003">
    <property type="protein sequence ID" value="KMS54680.1"/>
    <property type="molecule type" value="Genomic_DNA"/>
</dbReference>
<protein>
    <recommendedName>
        <fullName evidence="4">Cytochrome c domain-containing protein</fullName>
    </recommendedName>
</protein>
<dbReference type="Proteomes" id="UP000052232">
    <property type="component" value="Unassembled WGS sequence"/>
</dbReference>
<evidence type="ECO:0008006" key="4">
    <source>
        <dbReference type="Google" id="ProtNLM"/>
    </source>
</evidence>
<proteinExistence type="predicted"/>
<feature type="signal peptide" evidence="1">
    <location>
        <begin position="1"/>
        <end position="21"/>
    </location>
</feature>